<reference evidence="2 3" key="1">
    <citation type="journal article" date="2019" name="Nat. Med.">
        <title>A library of human gut bacterial isolates paired with longitudinal multiomics data enables mechanistic microbiome research.</title>
        <authorList>
            <person name="Poyet M."/>
            <person name="Groussin M."/>
            <person name="Gibbons S.M."/>
            <person name="Avila-Pacheco J."/>
            <person name="Jiang X."/>
            <person name="Kearney S.M."/>
            <person name="Perrotta A.R."/>
            <person name="Berdy B."/>
            <person name="Zhao S."/>
            <person name="Lieberman T.D."/>
            <person name="Swanson P.K."/>
            <person name="Smith M."/>
            <person name="Roesemann S."/>
            <person name="Alexander J.E."/>
            <person name="Rich S.A."/>
            <person name="Livny J."/>
            <person name="Vlamakis H."/>
            <person name="Clish C."/>
            <person name="Bullock K."/>
            <person name="Deik A."/>
            <person name="Scott J."/>
            <person name="Pierce K.A."/>
            <person name="Xavier R.J."/>
            <person name="Alm E.J."/>
        </authorList>
    </citation>
    <scope>NUCLEOTIDE SEQUENCE [LARGE SCALE GENOMIC DNA]</scope>
    <source>
        <strain evidence="2 3">BIOML-A7</strain>
    </source>
</reference>
<keyword evidence="1" id="KW-0472">Membrane</keyword>
<dbReference type="Proteomes" id="UP000471447">
    <property type="component" value="Unassembled WGS sequence"/>
</dbReference>
<evidence type="ECO:0000313" key="2">
    <source>
        <dbReference type="EMBL" id="KAB6422562.1"/>
    </source>
</evidence>
<proteinExistence type="predicted"/>
<organism evidence="2 3">
    <name type="scientific">Bacteroides xylanisolvens</name>
    <dbReference type="NCBI Taxonomy" id="371601"/>
    <lineage>
        <taxon>Bacteria</taxon>
        <taxon>Pseudomonadati</taxon>
        <taxon>Bacteroidota</taxon>
        <taxon>Bacteroidia</taxon>
        <taxon>Bacteroidales</taxon>
        <taxon>Bacteroidaceae</taxon>
        <taxon>Bacteroides</taxon>
    </lineage>
</organism>
<dbReference type="RefSeq" id="WP_151935707.1">
    <property type="nucleotide sequence ID" value="NZ_JBDORN010000020.1"/>
</dbReference>
<accession>A0A7J5QR81</accession>
<dbReference type="AlphaFoldDB" id="A0A7J5QR81"/>
<feature type="transmembrane region" description="Helical" evidence="1">
    <location>
        <begin position="107"/>
        <end position="126"/>
    </location>
</feature>
<dbReference type="PROSITE" id="PS51257">
    <property type="entry name" value="PROKAR_LIPOPROTEIN"/>
    <property type="match status" value="1"/>
</dbReference>
<keyword evidence="1" id="KW-1133">Transmembrane helix</keyword>
<keyword evidence="1" id="KW-0812">Transmembrane</keyword>
<evidence type="ECO:0000313" key="3">
    <source>
        <dbReference type="Proteomes" id="UP000471447"/>
    </source>
</evidence>
<evidence type="ECO:0000256" key="1">
    <source>
        <dbReference type="SAM" id="Phobius"/>
    </source>
</evidence>
<name>A0A7J5QR81_9BACE</name>
<sequence length="128" mass="15260">MKWLLCIFISLITLGGWLSSCRTQYIPVETIKTEYRTRDSIRYDSIYHRDSVYMTVKGDTVYLYKYKYLYKYQYINKTDTLIKTDSIPIPYPIEKQLSKWQKFKLDFGGAAMLIVIMIVIVILKNLKM</sequence>
<comment type="caution">
    <text evidence="2">The sequence shown here is derived from an EMBL/GenBank/DDBJ whole genome shotgun (WGS) entry which is preliminary data.</text>
</comment>
<gene>
    <name evidence="2" type="ORF">GAZ26_14105</name>
</gene>
<dbReference type="EMBL" id="WDCG01000014">
    <property type="protein sequence ID" value="KAB6422562.1"/>
    <property type="molecule type" value="Genomic_DNA"/>
</dbReference>
<protein>
    <submittedName>
        <fullName evidence="2">Uncharacterized protein</fullName>
    </submittedName>
</protein>